<organism evidence="3 4">
    <name type="scientific">Azospirillum brasilense</name>
    <dbReference type="NCBI Taxonomy" id="192"/>
    <lineage>
        <taxon>Bacteria</taxon>
        <taxon>Pseudomonadati</taxon>
        <taxon>Pseudomonadota</taxon>
        <taxon>Alphaproteobacteria</taxon>
        <taxon>Rhodospirillales</taxon>
        <taxon>Azospirillaceae</taxon>
        <taxon>Azospirillum</taxon>
    </lineage>
</organism>
<comment type="caution">
    <text evidence="3">The sequence shown here is derived from an EMBL/GenBank/DDBJ whole genome shotgun (WGS) entry which is preliminary data.</text>
</comment>
<feature type="domain" description="Amine oxidase" evidence="2">
    <location>
        <begin position="50"/>
        <end position="519"/>
    </location>
</feature>
<dbReference type="InterPro" id="IPR002937">
    <property type="entry name" value="Amino_oxidase"/>
</dbReference>
<dbReference type="Pfam" id="PF01593">
    <property type="entry name" value="Amino_oxidase"/>
    <property type="match status" value="1"/>
</dbReference>
<dbReference type="SUPFAM" id="SSF51905">
    <property type="entry name" value="FAD/NAD(P)-binding domain"/>
    <property type="match status" value="1"/>
</dbReference>
<dbReference type="InterPro" id="IPR036188">
    <property type="entry name" value="FAD/NAD-bd_sf"/>
</dbReference>
<dbReference type="InterPro" id="IPR045892">
    <property type="entry name" value="CrtISO-like"/>
</dbReference>
<evidence type="ECO:0000256" key="1">
    <source>
        <dbReference type="SAM" id="MobiDB-lite"/>
    </source>
</evidence>
<evidence type="ECO:0000313" key="3">
    <source>
        <dbReference type="EMBL" id="OYD81606.1"/>
    </source>
</evidence>
<proteinExistence type="predicted"/>
<evidence type="ECO:0000259" key="2">
    <source>
        <dbReference type="Pfam" id="PF01593"/>
    </source>
</evidence>
<protein>
    <recommendedName>
        <fullName evidence="2">Amine oxidase domain-containing protein</fullName>
    </recommendedName>
</protein>
<sequence length="532" mass="57073">MWGSRPALPGFPRMTHRPSSGQSSAWPMPTFGGWPAGEHEHHAVVVGAGIGGLSAAATLAARGLKVLVVEAHDRPGGYCSSWLRKVRGRDGSVGRYVFDAGVQDFSGLGPRGPLRRLLDGLGVAQRMDWRRVRHRYVQDGLCLDVPDQPADLVTRLQSLFLPEAPGIAAFFAEMERVYADLYADVDETGGVPMPPATLEAMRSWTARRPDAWRWMHRPYAEMLDTYLRDPRLKALLTTISEYVTDRPELLPVREMAPLFGYYLEGGWYPAGGSQRLAELLCAVVRERGGAVHLRTRAERILTEGGRAAGITTADGTVHRAPLVLANSDVVGTLTRLVDPALLPMRYAQRVKGLKRGPTAVLVSLAVEGVPNLPARVFVGADGLNFGIGNPSAVDPSLAPEGHAAVTMLCLRPEPEAAEWFAAGKAANRQRKEAFADRLVTAAESVLPGLRGRILYRQTASPTTFTRYALADNGAIYGAARGQWCPPNKTPLPGLMLVGAGCQSGPGVEAVVISGMSAANLATGFPAEAKAAE</sequence>
<dbReference type="GO" id="GO:0016116">
    <property type="term" value="P:carotenoid metabolic process"/>
    <property type="evidence" value="ECO:0007669"/>
    <property type="project" value="InterPro"/>
</dbReference>
<dbReference type="GO" id="GO:0016491">
    <property type="term" value="F:oxidoreductase activity"/>
    <property type="evidence" value="ECO:0007669"/>
    <property type="project" value="InterPro"/>
</dbReference>
<evidence type="ECO:0000313" key="4">
    <source>
        <dbReference type="Proteomes" id="UP000215367"/>
    </source>
</evidence>
<dbReference type="Gene3D" id="3.50.50.60">
    <property type="entry name" value="FAD/NAD(P)-binding domain"/>
    <property type="match status" value="2"/>
</dbReference>
<dbReference type="PANTHER" id="PTHR46313:SF3">
    <property type="entry name" value="PROLYCOPENE ISOMERASE, CHLOROPLASTIC"/>
    <property type="match status" value="1"/>
</dbReference>
<dbReference type="PANTHER" id="PTHR46313">
    <property type="match status" value="1"/>
</dbReference>
<accession>A0A235H743</accession>
<gene>
    <name evidence="3" type="ORF">CHT98_25070</name>
</gene>
<dbReference type="Proteomes" id="UP000215367">
    <property type="component" value="Unassembled WGS sequence"/>
</dbReference>
<dbReference type="AlphaFoldDB" id="A0A235H743"/>
<reference evidence="3 4" key="1">
    <citation type="submission" date="2017-07" db="EMBL/GenBank/DDBJ databases">
        <title>Whole genome sequence of Azospirillum brasilense 2A1, a potential biofertilizer strain.</title>
        <authorList>
            <person name="Fontana C.A."/>
            <person name="Toffoli L.M."/>
            <person name="Salazar S.M."/>
            <person name="Puglisi E."/>
            <person name="Pedraza R."/>
            <person name="Bassi D."/>
            <person name="Cocconcelli P.S."/>
        </authorList>
    </citation>
    <scope>NUCLEOTIDE SEQUENCE [LARGE SCALE GENOMIC DNA]</scope>
    <source>
        <strain evidence="3 4">2A1</strain>
    </source>
</reference>
<name>A0A235H743_AZOBR</name>
<feature type="region of interest" description="Disordered" evidence="1">
    <location>
        <begin position="1"/>
        <end position="24"/>
    </location>
</feature>
<dbReference type="EMBL" id="NOWT01000031">
    <property type="protein sequence ID" value="OYD81606.1"/>
    <property type="molecule type" value="Genomic_DNA"/>
</dbReference>